<gene>
    <name evidence="4" type="ORF">ACFQ1S_12100</name>
</gene>
<feature type="region of interest" description="Disordered" evidence="1">
    <location>
        <begin position="202"/>
        <end position="221"/>
    </location>
</feature>
<keyword evidence="2" id="KW-0472">Membrane</keyword>
<reference evidence="5" key="1">
    <citation type="journal article" date="2019" name="Int. J. Syst. Evol. Microbiol.">
        <title>The Global Catalogue of Microorganisms (GCM) 10K type strain sequencing project: providing services to taxonomists for standard genome sequencing and annotation.</title>
        <authorList>
            <consortium name="The Broad Institute Genomics Platform"/>
            <consortium name="The Broad Institute Genome Sequencing Center for Infectious Disease"/>
            <person name="Wu L."/>
            <person name="Ma J."/>
        </authorList>
    </citation>
    <scope>NUCLEOTIDE SEQUENCE [LARGE SCALE GENOMIC DNA]</scope>
    <source>
        <strain evidence="5">JCM 31486</strain>
    </source>
</reference>
<feature type="chain" id="PRO_5047383435" evidence="3">
    <location>
        <begin position="33"/>
        <end position="283"/>
    </location>
</feature>
<feature type="transmembrane region" description="Helical" evidence="2">
    <location>
        <begin position="145"/>
        <end position="166"/>
    </location>
</feature>
<keyword evidence="3" id="KW-0732">Signal</keyword>
<feature type="region of interest" description="Disordered" evidence="1">
    <location>
        <begin position="232"/>
        <end position="283"/>
    </location>
</feature>
<dbReference type="EMBL" id="JBHTIS010000575">
    <property type="protein sequence ID" value="MFD1046244.1"/>
    <property type="molecule type" value="Genomic_DNA"/>
</dbReference>
<keyword evidence="2" id="KW-1133">Transmembrane helix</keyword>
<evidence type="ECO:0000313" key="5">
    <source>
        <dbReference type="Proteomes" id="UP001597045"/>
    </source>
</evidence>
<name>A0ABW3M9L8_9PSEU</name>
<feature type="transmembrane region" description="Helical" evidence="2">
    <location>
        <begin position="115"/>
        <end position="133"/>
    </location>
</feature>
<comment type="caution">
    <text evidence="4">The sequence shown here is derived from an EMBL/GenBank/DDBJ whole genome shotgun (WGS) entry which is preliminary data.</text>
</comment>
<feature type="transmembrane region" description="Helical" evidence="2">
    <location>
        <begin position="172"/>
        <end position="195"/>
    </location>
</feature>
<feature type="compositionally biased region" description="Basic residues" evidence="1">
    <location>
        <begin position="253"/>
        <end position="263"/>
    </location>
</feature>
<accession>A0ABW3M9L8</accession>
<evidence type="ECO:0000256" key="2">
    <source>
        <dbReference type="SAM" id="Phobius"/>
    </source>
</evidence>
<organism evidence="4 5">
    <name type="scientific">Kibdelosporangium lantanae</name>
    <dbReference type="NCBI Taxonomy" id="1497396"/>
    <lineage>
        <taxon>Bacteria</taxon>
        <taxon>Bacillati</taxon>
        <taxon>Actinomycetota</taxon>
        <taxon>Actinomycetes</taxon>
        <taxon>Pseudonocardiales</taxon>
        <taxon>Pseudonocardiaceae</taxon>
        <taxon>Kibdelosporangium</taxon>
    </lineage>
</organism>
<evidence type="ECO:0000313" key="4">
    <source>
        <dbReference type="EMBL" id="MFD1046244.1"/>
    </source>
</evidence>
<protein>
    <submittedName>
        <fullName evidence="4">Uncharacterized protein</fullName>
    </submittedName>
</protein>
<evidence type="ECO:0000256" key="1">
    <source>
        <dbReference type="SAM" id="MobiDB-lite"/>
    </source>
</evidence>
<feature type="signal peptide" evidence="3">
    <location>
        <begin position="1"/>
        <end position="32"/>
    </location>
</feature>
<keyword evidence="5" id="KW-1185">Reference proteome</keyword>
<dbReference type="Proteomes" id="UP001597045">
    <property type="component" value="Unassembled WGS sequence"/>
</dbReference>
<proteinExistence type="predicted"/>
<feature type="compositionally biased region" description="Basic and acidic residues" evidence="1">
    <location>
        <begin position="273"/>
        <end position="283"/>
    </location>
</feature>
<keyword evidence="2" id="KW-0812">Transmembrane</keyword>
<evidence type="ECO:0000256" key="3">
    <source>
        <dbReference type="SAM" id="SignalP"/>
    </source>
</evidence>
<sequence>MTTVSTGRRRRALLIVVGILALQVLFASPASAASSCVPNPERPTAGLVASIDEPRPDHGLADHPYGTYAYAGTRWYTYTDNPILSLCGDPFAHADTWLGNQFFNVGKTVVAAHNSLWYLLIYGGTNGPVLSELDHGLADGAKTLYDNAFTPLLSVVLIIAVVWILFKTLKGALAHIATKLMWILCAFWVAASSYLRRRPDRERLRRRPRRPATALRPGHRHHLAGRRVRLRHLPYRQTTRPTPPGRPSLVQVRLHRHRHRRRPRTQESNVRGCRAESPRRRGL</sequence>